<dbReference type="STRING" id="86105.NF27_AD00040"/>
<proteinExistence type="predicted"/>
<evidence type="ECO:0000313" key="1">
    <source>
        <dbReference type="EMBL" id="KIE06292.1"/>
    </source>
</evidence>
<dbReference type="EMBL" id="JSWE01000004">
    <property type="protein sequence ID" value="KIE06292.1"/>
    <property type="molecule type" value="Genomic_DNA"/>
</dbReference>
<name>A0A0C1MVL2_9RICK</name>
<comment type="caution">
    <text evidence="1">The sequence shown here is derived from an EMBL/GenBank/DDBJ whole genome shotgun (WGS) entry which is preliminary data.</text>
</comment>
<accession>A0A0C1MVL2</accession>
<keyword evidence="2" id="KW-1185">Reference proteome</keyword>
<dbReference type="SUPFAM" id="SSF47413">
    <property type="entry name" value="lambda repressor-like DNA-binding domains"/>
    <property type="match status" value="1"/>
</dbReference>
<protein>
    <submittedName>
        <fullName evidence="1">Uncharacterized protein</fullName>
    </submittedName>
</protein>
<dbReference type="GO" id="GO:0003677">
    <property type="term" value="F:DNA binding"/>
    <property type="evidence" value="ECO:0007669"/>
    <property type="project" value="InterPro"/>
</dbReference>
<organism evidence="1 2">
    <name type="scientific">Candidatus Jidaibacter acanthamoebae</name>
    <dbReference type="NCBI Taxonomy" id="86105"/>
    <lineage>
        <taxon>Bacteria</taxon>
        <taxon>Pseudomonadati</taxon>
        <taxon>Pseudomonadota</taxon>
        <taxon>Alphaproteobacteria</taxon>
        <taxon>Rickettsiales</taxon>
        <taxon>Candidatus Midichloriaceae</taxon>
        <taxon>Candidatus Jidaibacter</taxon>
    </lineage>
</organism>
<evidence type="ECO:0000313" key="2">
    <source>
        <dbReference type="Proteomes" id="UP000031258"/>
    </source>
</evidence>
<dbReference type="OrthoDB" id="9809434at2"/>
<gene>
    <name evidence="1" type="ORF">NF27_AD00040</name>
</gene>
<reference evidence="1 2" key="1">
    <citation type="submission" date="2014-11" db="EMBL/GenBank/DDBJ databases">
        <title>A Rickettsiales Symbiont of Amoebae With Ancient Features.</title>
        <authorList>
            <person name="Schulz F."/>
            <person name="Martijn J."/>
            <person name="Wascher F."/>
            <person name="Kostanjsek R."/>
            <person name="Ettema T.J."/>
            <person name="Horn M."/>
        </authorList>
    </citation>
    <scope>NUCLEOTIDE SEQUENCE [LARGE SCALE GENOMIC DNA]</scope>
    <source>
        <strain evidence="1 2">UWC36</strain>
    </source>
</reference>
<dbReference type="RefSeq" id="WP_039454468.1">
    <property type="nucleotide sequence ID" value="NZ_JSWE01000004.1"/>
</dbReference>
<dbReference type="AlphaFoldDB" id="A0A0C1MVL2"/>
<dbReference type="Proteomes" id="UP000031258">
    <property type="component" value="Unassembled WGS sequence"/>
</dbReference>
<dbReference type="Gene3D" id="1.10.260.40">
    <property type="entry name" value="lambda repressor-like DNA-binding domains"/>
    <property type="match status" value="1"/>
</dbReference>
<sequence length="100" mass="11462">MTNKEYNKGIGTSFDSFLEEEKILADVEATALKRVLTWQLSQEMEKLKINKTEMARRMNTSRASVERLLDPNNPSLTLKSLERAAHVLHKTIKIELCDSL</sequence>
<dbReference type="InterPro" id="IPR010982">
    <property type="entry name" value="Lambda_DNA-bd_dom_sf"/>
</dbReference>